<sequence>MVQTSDDSRTNLIASLQERAEELAQLNRIAIALTSEFDLQRLLQMITDAARKVTAAEYAAFFLIPELTNESPERRSKKGLFHLAAISGEHGVEEHFRHVGPVEGVGVLHPVFWKGTSVLVDDVLADRRYVGIPRGHIPVRSFLGVQLRTREGSILGAFLIGHTQPNRFKPRHVELIEALSAQAAVAIHNAQLIARERHAMEEQAARLEREVRERTAELERRNQELTRVATDLQTLHHELTEAQKRQMLADERSRIAQELHDRVQQTLFTIGLKADWALEQLPPGSPLERPLRTIKQLASLGTAQVRDAIFALSSSEPQTQDGGLISRLHALIHDLRESAAELDMDLVVAEWASAPPVAVENALFSVAREALSNVLRHAQATTVVVTVQVTRTQAMLVVQDNGVGLAPEILENYRHNPAHLGLRGMQQRVCDCGGQLLLVNGEEGGLIVKAVIPLDSLTDRR</sequence>
<dbReference type="CDD" id="cd16917">
    <property type="entry name" value="HATPase_UhpB-NarQ-NarX-like"/>
    <property type="match status" value="1"/>
</dbReference>
<keyword evidence="3" id="KW-0808">Transferase</keyword>
<evidence type="ECO:0000256" key="4">
    <source>
        <dbReference type="ARBA" id="ARBA00022692"/>
    </source>
</evidence>
<reference evidence="12 13" key="1">
    <citation type="submission" date="2016-08" db="EMBL/GenBank/DDBJ databases">
        <title>Analysis of Carbohydrate Active Enzymes in Thermogemmatispora T81 Reveals Carbohydrate Degradation Ability.</title>
        <authorList>
            <person name="Tomazini A."/>
            <person name="Lal S."/>
            <person name="Stott M."/>
            <person name="Henrissat B."/>
            <person name="Polikarpov I."/>
            <person name="Sparling R."/>
            <person name="Levin D.B."/>
        </authorList>
    </citation>
    <scope>NUCLEOTIDE SEQUENCE [LARGE SCALE GENOMIC DNA]</scope>
    <source>
        <strain evidence="12 13">T81</strain>
    </source>
</reference>
<evidence type="ECO:0000256" key="6">
    <source>
        <dbReference type="ARBA" id="ARBA00022989"/>
    </source>
</evidence>
<gene>
    <name evidence="12" type="ORF">A4R35_22635</name>
</gene>
<evidence type="ECO:0000259" key="11">
    <source>
        <dbReference type="SMART" id="SM00387"/>
    </source>
</evidence>
<dbReference type="InterPro" id="IPR050482">
    <property type="entry name" value="Sensor_HK_TwoCompSys"/>
</dbReference>
<dbReference type="InterPro" id="IPR003018">
    <property type="entry name" value="GAF"/>
</dbReference>
<dbReference type="RefSeq" id="WP_112433578.1">
    <property type="nucleotide sequence ID" value="NZ_MCIF01000002.1"/>
</dbReference>
<dbReference type="Gene3D" id="3.30.565.10">
    <property type="entry name" value="Histidine kinase-like ATPase, C-terminal domain"/>
    <property type="match status" value="1"/>
</dbReference>
<keyword evidence="9" id="KW-0175">Coiled coil</keyword>
<keyword evidence="4" id="KW-0812">Transmembrane</keyword>
<organism evidence="12 13">
    <name type="scientific">Thermogemmatispora tikiterensis</name>
    <dbReference type="NCBI Taxonomy" id="1825093"/>
    <lineage>
        <taxon>Bacteria</taxon>
        <taxon>Bacillati</taxon>
        <taxon>Chloroflexota</taxon>
        <taxon>Ktedonobacteria</taxon>
        <taxon>Thermogemmatisporales</taxon>
        <taxon>Thermogemmatisporaceae</taxon>
        <taxon>Thermogemmatispora</taxon>
    </lineage>
</organism>
<protein>
    <recommendedName>
        <fullName evidence="14">GAF domain-containing protein</fullName>
    </recommendedName>
</protein>
<dbReference type="InterPro" id="IPR011712">
    <property type="entry name" value="Sig_transdc_His_kin_sub3_dim/P"/>
</dbReference>
<keyword evidence="7" id="KW-0902">Two-component regulatory system</keyword>
<feature type="coiled-coil region" evidence="9">
    <location>
        <begin position="190"/>
        <end position="235"/>
    </location>
</feature>
<evidence type="ECO:0000256" key="5">
    <source>
        <dbReference type="ARBA" id="ARBA00022777"/>
    </source>
</evidence>
<dbReference type="Pfam" id="PF02518">
    <property type="entry name" value="HATPase_c"/>
    <property type="match status" value="1"/>
</dbReference>
<keyword evidence="13" id="KW-1185">Reference proteome</keyword>
<keyword evidence="5" id="KW-0418">Kinase</keyword>
<dbReference type="GO" id="GO:0005886">
    <property type="term" value="C:plasma membrane"/>
    <property type="evidence" value="ECO:0007669"/>
    <property type="project" value="UniProtKB-SubCell"/>
</dbReference>
<evidence type="ECO:0008006" key="14">
    <source>
        <dbReference type="Google" id="ProtNLM"/>
    </source>
</evidence>
<keyword evidence="8" id="KW-0472">Membrane</keyword>
<evidence type="ECO:0000256" key="2">
    <source>
        <dbReference type="ARBA" id="ARBA00022475"/>
    </source>
</evidence>
<dbReference type="InterPro" id="IPR003594">
    <property type="entry name" value="HATPase_dom"/>
</dbReference>
<evidence type="ECO:0000256" key="8">
    <source>
        <dbReference type="ARBA" id="ARBA00023136"/>
    </source>
</evidence>
<dbReference type="EMBL" id="MCIF01000002">
    <property type="protein sequence ID" value="RAQ98355.1"/>
    <property type="molecule type" value="Genomic_DNA"/>
</dbReference>
<dbReference type="Gene3D" id="3.30.450.40">
    <property type="match status" value="1"/>
</dbReference>
<dbReference type="GO" id="GO:0000155">
    <property type="term" value="F:phosphorelay sensor kinase activity"/>
    <property type="evidence" value="ECO:0007669"/>
    <property type="project" value="InterPro"/>
</dbReference>
<comment type="caution">
    <text evidence="12">The sequence shown here is derived from an EMBL/GenBank/DDBJ whole genome shotgun (WGS) entry which is preliminary data.</text>
</comment>
<dbReference type="AlphaFoldDB" id="A0A328VW52"/>
<evidence type="ECO:0000313" key="13">
    <source>
        <dbReference type="Proteomes" id="UP000248706"/>
    </source>
</evidence>
<accession>A0A328VW52</accession>
<dbReference type="Gene3D" id="1.20.5.1930">
    <property type="match status" value="1"/>
</dbReference>
<dbReference type="OrthoDB" id="199946at2"/>
<comment type="subcellular location">
    <subcellularLocation>
        <location evidence="1">Cell membrane</location>
        <topology evidence="1">Multi-pass membrane protein</topology>
    </subcellularLocation>
</comment>
<dbReference type="Pfam" id="PF13185">
    <property type="entry name" value="GAF_2"/>
    <property type="match status" value="1"/>
</dbReference>
<evidence type="ECO:0000256" key="1">
    <source>
        <dbReference type="ARBA" id="ARBA00004651"/>
    </source>
</evidence>
<name>A0A328VW52_9CHLR</name>
<feature type="domain" description="Histidine kinase/HSP90-like ATPase" evidence="11">
    <location>
        <begin position="358"/>
        <end position="456"/>
    </location>
</feature>
<dbReference type="InterPro" id="IPR036890">
    <property type="entry name" value="HATPase_C_sf"/>
</dbReference>
<proteinExistence type="predicted"/>
<evidence type="ECO:0000256" key="9">
    <source>
        <dbReference type="SAM" id="Coils"/>
    </source>
</evidence>
<dbReference type="SMART" id="SM00065">
    <property type="entry name" value="GAF"/>
    <property type="match status" value="1"/>
</dbReference>
<dbReference type="SMART" id="SM00387">
    <property type="entry name" value="HATPase_c"/>
    <property type="match status" value="1"/>
</dbReference>
<dbReference type="PANTHER" id="PTHR24421:SF37">
    <property type="entry name" value="SENSOR HISTIDINE KINASE NARS"/>
    <property type="match status" value="1"/>
</dbReference>
<evidence type="ECO:0000256" key="7">
    <source>
        <dbReference type="ARBA" id="ARBA00023012"/>
    </source>
</evidence>
<dbReference type="Proteomes" id="UP000248706">
    <property type="component" value="Unassembled WGS sequence"/>
</dbReference>
<dbReference type="Pfam" id="PF07730">
    <property type="entry name" value="HisKA_3"/>
    <property type="match status" value="1"/>
</dbReference>
<evidence type="ECO:0000256" key="3">
    <source>
        <dbReference type="ARBA" id="ARBA00022679"/>
    </source>
</evidence>
<dbReference type="GO" id="GO:0046983">
    <property type="term" value="F:protein dimerization activity"/>
    <property type="evidence" value="ECO:0007669"/>
    <property type="project" value="InterPro"/>
</dbReference>
<keyword evidence="2" id="KW-1003">Cell membrane</keyword>
<feature type="domain" description="GAF" evidence="10">
    <location>
        <begin position="38"/>
        <end position="197"/>
    </location>
</feature>
<dbReference type="SUPFAM" id="SSF55874">
    <property type="entry name" value="ATPase domain of HSP90 chaperone/DNA topoisomerase II/histidine kinase"/>
    <property type="match status" value="1"/>
</dbReference>
<dbReference type="InterPro" id="IPR029016">
    <property type="entry name" value="GAF-like_dom_sf"/>
</dbReference>
<evidence type="ECO:0000259" key="10">
    <source>
        <dbReference type="SMART" id="SM00065"/>
    </source>
</evidence>
<dbReference type="SUPFAM" id="SSF55781">
    <property type="entry name" value="GAF domain-like"/>
    <property type="match status" value="1"/>
</dbReference>
<evidence type="ECO:0000313" key="12">
    <source>
        <dbReference type="EMBL" id="RAQ98355.1"/>
    </source>
</evidence>
<keyword evidence="6" id="KW-1133">Transmembrane helix</keyword>
<dbReference type="PANTHER" id="PTHR24421">
    <property type="entry name" value="NITRATE/NITRITE SENSOR PROTEIN NARX-RELATED"/>
    <property type="match status" value="1"/>
</dbReference>